<dbReference type="PANTHER" id="PTHR10183">
    <property type="entry name" value="CALPAIN"/>
    <property type="match status" value="1"/>
</dbReference>
<dbReference type="CDD" id="cd00051">
    <property type="entry name" value="EFh"/>
    <property type="match status" value="1"/>
</dbReference>
<dbReference type="InterPro" id="IPR000169">
    <property type="entry name" value="Pept_cys_AS"/>
</dbReference>
<evidence type="ECO:0000256" key="6">
    <source>
        <dbReference type="PIRSR" id="PIRSR622684-1"/>
    </source>
</evidence>
<feature type="domain" description="Calpain catalytic" evidence="8">
    <location>
        <begin position="290"/>
        <end position="672"/>
    </location>
</feature>
<feature type="active site" evidence="6 7">
    <location>
        <position position="358"/>
    </location>
</feature>
<dbReference type="InterPro" id="IPR022684">
    <property type="entry name" value="Calpain_cysteine_protease"/>
</dbReference>
<evidence type="ECO:0000256" key="1">
    <source>
        <dbReference type="ARBA" id="ARBA00007623"/>
    </source>
</evidence>
<sequence>MAANEAVQAAFRRFDVDQSGSISRDELGNILRGLDSSWTDDSIDDLLAQADASGDGQLQIDEFLKWIFAEDQDVGAAYIGEFTYSISSCSKPEMNGDYVQRPIAFNGRPIFQCFENGLHLIYHKAKKQWGIGKGPTNPPICRLRTERAPHMARANWALWQEGRKAYVRESRMSCGFKRSPEEVEAACEKAPEIIHHVCVEGEALGLFRKQGEIVNERPVYLHDKTGMFLSYDKELQKWKVSKEPNASCKGVHFSELTKAYSPIKAVWKSEGETVLWGTPQPSSCVAIPEGWKDPDFPPDASSIGNMKESRCAAKRGASREIEWVRALTMSKQRTPLYEPVLFGDITPADALQGAVGNCWMIAAFAQMAEFPSYIKEHIFITKEISPDGKYEFRLFDFKAKDWTVVQVDDYLPCFASDRATADVAYADLNDGKMWVALLEKALAKQFGSYARINGGISEVVYAMLTGCDNHFSIGPRVTGDKPIWVITAEDGVPVRGKEERLAAGARIQELRIVGGYQLKFTKVDGEGPDEGVIEYYMAGKPMARRETKFPWCHFVQHVYDKEANKHMKIEDIDDDQAWAKALEAEEKNFLLSACPFDYASDGVVSSHVYSVLALKQVGALRFVCMRNPWGRGEWKGPWHEGGEELKANPDVAEALQVDLDNDGKFWIEWEDYKWRVKNFAATMFPMATRRGRERLGEDVD</sequence>
<evidence type="ECO:0008006" key="12">
    <source>
        <dbReference type="Google" id="ProtNLM"/>
    </source>
</evidence>
<dbReference type="PROSITE" id="PS50203">
    <property type="entry name" value="CALPAIN_CAT"/>
    <property type="match status" value="1"/>
</dbReference>
<dbReference type="Gene3D" id="1.10.238.10">
    <property type="entry name" value="EF-hand"/>
    <property type="match status" value="1"/>
</dbReference>
<keyword evidence="11" id="KW-1185">Reference proteome</keyword>
<dbReference type="Proteomes" id="UP001178507">
    <property type="component" value="Unassembled WGS sequence"/>
</dbReference>
<name>A0AA36JIN1_9DINO</name>
<protein>
    <recommendedName>
        <fullName evidence="12">Calmodulin</fullName>
    </recommendedName>
</protein>
<evidence type="ECO:0000256" key="5">
    <source>
        <dbReference type="ARBA" id="ARBA00022837"/>
    </source>
</evidence>
<dbReference type="PROSITE" id="PS00139">
    <property type="entry name" value="THIOL_PROTEASE_CYS"/>
    <property type="match status" value="1"/>
</dbReference>
<dbReference type="Pfam" id="PF13499">
    <property type="entry name" value="EF-hand_7"/>
    <property type="match status" value="1"/>
</dbReference>
<keyword evidence="2 7" id="KW-0645">Protease</keyword>
<dbReference type="PROSITE" id="PS00018">
    <property type="entry name" value="EF_HAND_1"/>
    <property type="match status" value="2"/>
</dbReference>
<dbReference type="SUPFAM" id="SSF54001">
    <property type="entry name" value="Cysteine proteinases"/>
    <property type="match status" value="1"/>
</dbReference>
<dbReference type="EMBL" id="CAUJNA010003650">
    <property type="protein sequence ID" value="CAJ1406930.1"/>
    <property type="molecule type" value="Genomic_DNA"/>
</dbReference>
<feature type="active site" evidence="7">
    <location>
        <position position="607"/>
    </location>
</feature>
<dbReference type="GO" id="GO:0004198">
    <property type="term" value="F:calcium-dependent cysteine-type endopeptidase activity"/>
    <property type="evidence" value="ECO:0007669"/>
    <property type="project" value="InterPro"/>
</dbReference>
<keyword evidence="4 7" id="KW-0788">Thiol protease</keyword>
<accession>A0AA36JIN1</accession>
<feature type="active site" evidence="7">
    <location>
        <position position="627"/>
    </location>
</feature>
<reference evidence="10" key="1">
    <citation type="submission" date="2023-08" db="EMBL/GenBank/DDBJ databases">
        <authorList>
            <person name="Chen Y."/>
            <person name="Shah S."/>
            <person name="Dougan E. K."/>
            <person name="Thang M."/>
            <person name="Chan C."/>
        </authorList>
    </citation>
    <scope>NUCLEOTIDE SEQUENCE</scope>
</reference>
<dbReference type="InterPro" id="IPR018247">
    <property type="entry name" value="EF_Hand_1_Ca_BS"/>
</dbReference>
<organism evidence="10 11">
    <name type="scientific">Effrenium voratum</name>
    <dbReference type="NCBI Taxonomy" id="2562239"/>
    <lineage>
        <taxon>Eukaryota</taxon>
        <taxon>Sar</taxon>
        <taxon>Alveolata</taxon>
        <taxon>Dinophyceae</taxon>
        <taxon>Suessiales</taxon>
        <taxon>Symbiodiniaceae</taxon>
        <taxon>Effrenium</taxon>
    </lineage>
</organism>
<evidence type="ECO:0000256" key="3">
    <source>
        <dbReference type="ARBA" id="ARBA00022801"/>
    </source>
</evidence>
<dbReference type="Gene3D" id="3.90.70.10">
    <property type="entry name" value="Cysteine proteinases"/>
    <property type="match status" value="1"/>
</dbReference>
<proteinExistence type="inferred from homology"/>
<dbReference type="GO" id="GO:0005509">
    <property type="term" value="F:calcium ion binding"/>
    <property type="evidence" value="ECO:0007669"/>
    <property type="project" value="InterPro"/>
</dbReference>
<evidence type="ECO:0000259" key="8">
    <source>
        <dbReference type="PROSITE" id="PS50203"/>
    </source>
</evidence>
<dbReference type="InterPro" id="IPR038765">
    <property type="entry name" value="Papain-like_cys_pep_sf"/>
</dbReference>
<dbReference type="InterPro" id="IPR002048">
    <property type="entry name" value="EF_hand_dom"/>
</dbReference>
<evidence type="ECO:0000256" key="2">
    <source>
        <dbReference type="ARBA" id="ARBA00022670"/>
    </source>
</evidence>
<evidence type="ECO:0000313" key="11">
    <source>
        <dbReference type="Proteomes" id="UP001178507"/>
    </source>
</evidence>
<comment type="similarity">
    <text evidence="1">Belongs to the peptidase C2 family.</text>
</comment>
<feature type="domain" description="EF-hand" evidence="9">
    <location>
        <begin position="2"/>
        <end position="37"/>
    </location>
</feature>
<evidence type="ECO:0000259" key="9">
    <source>
        <dbReference type="PROSITE" id="PS50222"/>
    </source>
</evidence>
<dbReference type="SMART" id="SM00230">
    <property type="entry name" value="CysPc"/>
    <property type="match status" value="1"/>
</dbReference>
<keyword evidence="3 7" id="KW-0378">Hydrolase</keyword>
<evidence type="ECO:0000256" key="7">
    <source>
        <dbReference type="PROSITE-ProRule" id="PRU00239"/>
    </source>
</evidence>
<dbReference type="SUPFAM" id="SSF47473">
    <property type="entry name" value="EF-hand"/>
    <property type="match status" value="1"/>
</dbReference>
<evidence type="ECO:0000313" key="10">
    <source>
        <dbReference type="EMBL" id="CAJ1406930.1"/>
    </source>
</evidence>
<dbReference type="InterPro" id="IPR001300">
    <property type="entry name" value="Peptidase_C2_calpain_cat"/>
</dbReference>
<comment type="caution">
    <text evidence="10">The sequence shown here is derived from an EMBL/GenBank/DDBJ whole genome shotgun (WGS) entry which is preliminary data.</text>
</comment>
<feature type="domain" description="EF-hand" evidence="9">
    <location>
        <begin position="38"/>
        <end position="73"/>
    </location>
</feature>
<dbReference type="SMART" id="SM00054">
    <property type="entry name" value="EFh"/>
    <property type="match status" value="2"/>
</dbReference>
<dbReference type="InterPro" id="IPR011992">
    <property type="entry name" value="EF-hand-dom_pair"/>
</dbReference>
<dbReference type="GO" id="GO:0005737">
    <property type="term" value="C:cytoplasm"/>
    <property type="evidence" value="ECO:0007669"/>
    <property type="project" value="TreeGrafter"/>
</dbReference>
<dbReference type="PANTHER" id="PTHR10183:SF379">
    <property type="entry name" value="CALPAIN-5"/>
    <property type="match status" value="1"/>
</dbReference>
<dbReference type="GO" id="GO:0006508">
    <property type="term" value="P:proteolysis"/>
    <property type="evidence" value="ECO:0007669"/>
    <property type="project" value="UniProtKB-KW"/>
</dbReference>
<dbReference type="PROSITE" id="PS50222">
    <property type="entry name" value="EF_HAND_2"/>
    <property type="match status" value="2"/>
</dbReference>
<evidence type="ECO:0000256" key="4">
    <source>
        <dbReference type="ARBA" id="ARBA00022807"/>
    </source>
</evidence>
<dbReference type="AlphaFoldDB" id="A0AA36JIN1"/>
<dbReference type="Pfam" id="PF00648">
    <property type="entry name" value="Peptidase_C2"/>
    <property type="match status" value="2"/>
</dbReference>
<keyword evidence="5" id="KW-0106">Calcium</keyword>
<gene>
    <name evidence="10" type="ORF">EVOR1521_LOCUS28753</name>
</gene>